<gene>
    <name evidence="2" type="ORF">SAM40697_6658</name>
</gene>
<feature type="region of interest" description="Disordered" evidence="1">
    <location>
        <begin position="1"/>
        <end position="20"/>
    </location>
</feature>
<protein>
    <submittedName>
        <fullName evidence="2">Uncharacterized protein</fullName>
    </submittedName>
</protein>
<sequence>MVNNGGSAIHASNSEHADTVHNTAYRNLSYARSPAVGSGTSPFLVGTTDITGAPRDAGALDRGAYAFRAAS</sequence>
<organism evidence="2 3">
    <name type="scientific">Streptomyces ambofaciens</name>
    <dbReference type="NCBI Taxonomy" id="1889"/>
    <lineage>
        <taxon>Bacteria</taxon>
        <taxon>Bacillati</taxon>
        <taxon>Actinomycetota</taxon>
        <taxon>Actinomycetes</taxon>
        <taxon>Kitasatosporales</taxon>
        <taxon>Streptomycetaceae</taxon>
        <taxon>Streptomyces</taxon>
    </lineage>
</organism>
<dbReference type="EMBL" id="CP012949">
    <property type="protein sequence ID" value="ANB10611.1"/>
    <property type="molecule type" value="Genomic_DNA"/>
</dbReference>
<proteinExistence type="predicted"/>
<dbReference type="Proteomes" id="UP000076720">
    <property type="component" value="Chromosome"/>
</dbReference>
<reference evidence="2 3" key="2">
    <citation type="journal article" date="2016" name="Genome Announc.">
        <title>Complete Genome Sequence of Streptomyces ambofaciens DSM 40697, a Paradigm for Genome Plasticity Studies.</title>
        <authorList>
            <person name="Thibessard A."/>
            <person name="Leblond P."/>
        </authorList>
    </citation>
    <scope>NUCLEOTIDE SEQUENCE [LARGE SCALE GENOMIC DNA]</scope>
    <source>
        <strain evidence="2 3">DSM 40697</strain>
    </source>
</reference>
<keyword evidence="3" id="KW-1185">Reference proteome</keyword>
<feature type="compositionally biased region" description="Polar residues" evidence="1">
    <location>
        <begin position="1"/>
        <end position="12"/>
    </location>
</feature>
<reference evidence="3" key="1">
    <citation type="submission" date="2015-10" db="EMBL/GenBank/DDBJ databases">
        <title>Complete genome sequence of Streptomyces ambofaciens DSM 40697.</title>
        <authorList>
            <person name="Thibessard A."/>
            <person name="Leblond P."/>
        </authorList>
    </citation>
    <scope>NUCLEOTIDE SEQUENCE [LARGE SCALE GENOMIC DNA]</scope>
    <source>
        <strain evidence="3">DSM 40697</strain>
    </source>
</reference>
<evidence type="ECO:0000313" key="3">
    <source>
        <dbReference type="Proteomes" id="UP000076720"/>
    </source>
</evidence>
<evidence type="ECO:0000313" key="2">
    <source>
        <dbReference type="EMBL" id="ANB10611.1"/>
    </source>
</evidence>
<evidence type="ECO:0000256" key="1">
    <source>
        <dbReference type="SAM" id="MobiDB-lite"/>
    </source>
</evidence>
<name>A0ABM6B920_STRAM</name>
<accession>A0ABM6B920</accession>